<accession>A0A2N5CWX5</accession>
<evidence type="ECO:0000313" key="6">
    <source>
        <dbReference type="Proteomes" id="UP000234483"/>
    </source>
</evidence>
<evidence type="ECO:0000256" key="1">
    <source>
        <dbReference type="ARBA" id="ARBA00022553"/>
    </source>
</evidence>
<dbReference type="CDD" id="cd00156">
    <property type="entry name" value="REC"/>
    <property type="match status" value="1"/>
</dbReference>
<reference evidence="5 6" key="1">
    <citation type="submission" date="2017-12" db="EMBL/GenBank/DDBJ databases">
        <title>The genome sequence of Caulobacter flavus CGMCC1 15093.</title>
        <authorList>
            <person name="Gao J."/>
            <person name="Mao X."/>
            <person name="Sun J."/>
        </authorList>
    </citation>
    <scope>NUCLEOTIDE SEQUENCE [LARGE SCALE GENOMIC DNA]</scope>
    <source>
        <strain evidence="5 6">CGMCC1 15093</strain>
    </source>
</reference>
<dbReference type="Gene3D" id="3.40.50.2300">
    <property type="match status" value="1"/>
</dbReference>
<dbReference type="KEGG" id="cfh:C1707_14725"/>
<proteinExistence type="predicted"/>
<dbReference type="AlphaFoldDB" id="A0A2N5CWX5"/>
<dbReference type="SMART" id="SM00448">
    <property type="entry name" value="REC"/>
    <property type="match status" value="1"/>
</dbReference>
<keyword evidence="1 2" id="KW-0597">Phosphoprotein</keyword>
<dbReference type="OrthoDB" id="9801602at2"/>
<gene>
    <name evidence="4" type="ORF">C1707_14725</name>
    <name evidence="5" type="ORF">CFHF_05720</name>
</gene>
<evidence type="ECO:0000313" key="5">
    <source>
        <dbReference type="EMBL" id="PLR18256.1"/>
    </source>
</evidence>
<keyword evidence="7" id="KW-1185">Reference proteome</keyword>
<feature type="domain" description="Response regulatory" evidence="3">
    <location>
        <begin position="7"/>
        <end position="123"/>
    </location>
</feature>
<evidence type="ECO:0000313" key="7">
    <source>
        <dbReference type="Proteomes" id="UP000281192"/>
    </source>
</evidence>
<organism evidence="5 6">
    <name type="scientific">Caulobacter flavus</name>
    <dbReference type="NCBI Taxonomy" id="1679497"/>
    <lineage>
        <taxon>Bacteria</taxon>
        <taxon>Pseudomonadati</taxon>
        <taxon>Pseudomonadota</taxon>
        <taxon>Alphaproteobacteria</taxon>
        <taxon>Caulobacterales</taxon>
        <taxon>Caulobacteraceae</taxon>
        <taxon>Caulobacter</taxon>
    </lineage>
</organism>
<dbReference type="PROSITE" id="PS50110">
    <property type="entry name" value="RESPONSE_REGULATORY"/>
    <property type="match status" value="1"/>
</dbReference>
<dbReference type="SUPFAM" id="SSF52172">
    <property type="entry name" value="CheY-like"/>
    <property type="match status" value="1"/>
</dbReference>
<dbReference type="PANTHER" id="PTHR44591">
    <property type="entry name" value="STRESS RESPONSE REGULATOR PROTEIN 1"/>
    <property type="match status" value="1"/>
</dbReference>
<evidence type="ECO:0000313" key="4">
    <source>
        <dbReference type="EMBL" id="AYV47413.1"/>
    </source>
</evidence>
<protein>
    <recommendedName>
        <fullName evidence="3">Response regulatory domain-containing protein</fullName>
    </recommendedName>
</protein>
<dbReference type="InterPro" id="IPR050595">
    <property type="entry name" value="Bact_response_regulator"/>
</dbReference>
<dbReference type="Proteomes" id="UP000234483">
    <property type="component" value="Unassembled WGS sequence"/>
</dbReference>
<dbReference type="EMBL" id="PJRQ01000011">
    <property type="protein sequence ID" value="PLR18256.1"/>
    <property type="molecule type" value="Genomic_DNA"/>
</dbReference>
<dbReference type="RefSeq" id="WP_101712065.1">
    <property type="nucleotide sequence ID" value="NZ_CP026100.1"/>
</dbReference>
<sequence length="127" mass="13348">MLVMPPQIYVADDDALTRELVEIQLGRGGYGARTFETVEDLLSAVAAAPPSLILLDVRMPGLSGLDALRSLKSAQGAEDIPVLMLTGEGRLDRIVQALQLGAAGYVMKPFTGKALVDKIGEVLNAGA</sequence>
<dbReference type="Pfam" id="PF00072">
    <property type="entry name" value="Response_reg"/>
    <property type="match status" value="1"/>
</dbReference>
<dbReference type="EMBL" id="CP026100">
    <property type="protein sequence ID" value="AYV47413.1"/>
    <property type="molecule type" value="Genomic_DNA"/>
</dbReference>
<evidence type="ECO:0000259" key="3">
    <source>
        <dbReference type="PROSITE" id="PS50110"/>
    </source>
</evidence>
<dbReference type="GO" id="GO:0000160">
    <property type="term" value="P:phosphorelay signal transduction system"/>
    <property type="evidence" value="ECO:0007669"/>
    <property type="project" value="InterPro"/>
</dbReference>
<dbReference type="PANTHER" id="PTHR44591:SF3">
    <property type="entry name" value="RESPONSE REGULATORY DOMAIN-CONTAINING PROTEIN"/>
    <property type="match status" value="1"/>
</dbReference>
<reference evidence="4 7" key="2">
    <citation type="submission" date="2018-01" db="EMBL/GenBank/DDBJ databases">
        <title>Complete genome sequence of Caulobacter flavus RHGG3.</title>
        <authorList>
            <person name="Yang E."/>
        </authorList>
    </citation>
    <scope>NUCLEOTIDE SEQUENCE [LARGE SCALE GENOMIC DNA]</scope>
    <source>
        <strain evidence="4 7">RHGG3</strain>
    </source>
</reference>
<feature type="modified residue" description="4-aspartylphosphate" evidence="2">
    <location>
        <position position="56"/>
    </location>
</feature>
<dbReference type="InterPro" id="IPR001789">
    <property type="entry name" value="Sig_transdc_resp-reg_receiver"/>
</dbReference>
<evidence type="ECO:0000256" key="2">
    <source>
        <dbReference type="PROSITE-ProRule" id="PRU00169"/>
    </source>
</evidence>
<name>A0A2N5CWX5_9CAUL</name>
<dbReference type="InterPro" id="IPR011006">
    <property type="entry name" value="CheY-like_superfamily"/>
</dbReference>
<dbReference type="Proteomes" id="UP000281192">
    <property type="component" value="Chromosome"/>
</dbReference>